<evidence type="ECO:0000256" key="6">
    <source>
        <dbReference type="ARBA" id="ARBA00022801"/>
    </source>
</evidence>
<accession>A0A1H5GMT4</accession>
<organism evidence="13 14">
    <name type="scientific">Arthrobacter alpinus</name>
    <dbReference type="NCBI Taxonomy" id="656366"/>
    <lineage>
        <taxon>Bacteria</taxon>
        <taxon>Bacillati</taxon>
        <taxon>Actinomycetota</taxon>
        <taxon>Actinomycetes</taxon>
        <taxon>Micrococcales</taxon>
        <taxon>Micrococcaceae</taxon>
        <taxon>Arthrobacter</taxon>
    </lineage>
</organism>
<feature type="compositionally biased region" description="Polar residues" evidence="12">
    <location>
        <begin position="250"/>
        <end position="265"/>
    </location>
</feature>
<feature type="region of interest" description="Disordered" evidence="12">
    <location>
        <begin position="230"/>
        <end position="265"/>
    </location>
</feature>
<protein>
    <recommendedName>
        <fullName evidence="15">Copper oxidase</fullName>
    </recommendedName>
</protein>
<dbReference type="Gene3D" id="3.60.140.10">
    <property type="entry name" value="CNF1/YfiH-like putative cysteine hydrolases"/>
    <property type="match status" value="1"/>
</dbReference>
<comment type="function">
    <text evidence="2">Purine nucleoside enzyme that catalyzes the phosphorolysis of adenosine and inosine nucleosides, yielding D-ribose 1-phosphate and the respective free bases, adenine and hypoxanthine. Also catalyzes the phosphorolysis of S-methyl-5'-thioadenosine into adenine and S-methyl-5-thio-alpha-D-ribose 1-phosphate. Also has adenosine deaminase activity.</text>
</comment>
<keyword evidence="6" id="KW-0378">Hydrolase</keyword>
<evidence type="ECO:0000256" key="3">
    <source>
        <dbReference type="ARBA" id="ARBA00007353"/>
    </source>
</evidence>
<evidence type="ECO:0000256" key="10">
    <source>
        <dbReference type="ARBA" id="ARBA00048968"/>
    </source>
</evidence>
<dbReference type="Proteomes" id="UP000182725">
    <property type="component" value="Unassembled WGS sequence"/>
</dbReference>
<comment type="similarity">
    <text evidence="3">Belongs to the purine nucleoside phosphorylase YfiH/LACC1 family.</text>
</comment>
<evidence type="ECO:0000313" key="13">
    <source>
        <dbReference type="EMBL" id="SEE17019.1"/>
    </source>
</evidence>
<evidence type="ECO:0008006" key="15">
    <source>
        <dbReference type="Google" id="ProtNLM"/>
    </source>
</evidence>
<reference evidence="13 14" key="1">
    <citation type="submission" date="2016-10" db="EMBL/GenBank/DDBJ databases">
        <authorList>
            <person name="de Groot N.N."/>
        </authorList>
    </citation>
    <scope>NUCLEOTIDE SEQUENCE [LARGE SCALE GENOMIC DNA]</scope>
    <source>
        <strain evidence="13 14">DSM 22274</strain>
    </source>
</reference>
<evidence type="ECO:0000256" key="7">
    <source>
        <dbReference type="ARBA" id="ARBA00022833"/>
    </source>
</evidence>
<dbReference type="Pfam" id="PF02578">
    <property type="entry name" value="Cu-oxidase_4"/>
    <property type="match status" value="1"/>
</dbReference>
<evidence type="ECO:0000256" key="2">
    <source>
        <dbReference type="ARBA" id="ARBA00003215"/>
    </source>
</evidence>
<comment type="catalytic activity">
    <reaction evidence="9">
        <text>adenosine + H2O + H(+) = inosine + NH4(+)</text>
        <dbReference type="Rhea" id="RHEA:24408"/>
        <dbReference type="ChEBI" id="CHEBI:15377"/>
        <dbReference type="ChEBI" id="CHEBI:15378"/>
        <dbReference type="ChEBI" id="CHEBI:16335"/>
        <dbReference type="ChEBI" id="CHEBI:17596"/>
        <dbReference type="ChEBI" id="CHEBI:28938"/>
        <dbReference type="EC" id="3.5.4.4"/>
    </reaction>
    <physiologicalReaction direction="left-to-right" evidence="9">
        <dbReference type="Rhea" id="RHEA:24409"/>
    </physiologicalReaction>
</comment>
<comment type="catalytic activity">
    <reaction evidence="10">
        <text>adenosine + phosphate = alpha-D-ribose 1-phosphate + adenine</text>
        <dbReference type="Rhea" id="RHEA:27642"/>
        <dbReference type="ChEBI" id="CHEBI:16335"/>
        <dbReference type="ChEBI" id="CHEBI:16708"/>
        <dbReference type="ChEBI" id="CHEBI:43474"/>
        <dbReference type="ChEBI" id="CHEBI:57720"/>
        <dbReference type="EC" id="2.4.2.1"/>
    </reaction>
    <physiologicalReaction direction="left-to-right" evidence="10">
        <dbReference type="Rhea" id="RHEA:27643"/>
    </physiologicalReaction>
</comment>
<dbReference type="GO" id="GO:0016787">
    <property type="term" value="F:hydrolase activity"/>
    <property type="evidence" value="ECO:0007669"/>
    <property type="project" value="UniProtKB-KW"/>
</dbReference>
<dbReference type="PANTHER" id="PTHR30616">
    <property type="entry name" value="UNCHARACTERIZED PROTEIN YFIH"/>
    <property type="match status" value="1"/>
</dbReference>
<comment type="catalytic activity">
    <reaction evidence="11">
        <text>S-methyl-5'-thioadenosine + phosphate = 5-(methylsulfanyl)-alpha-D-ribose 1-phosphate + adenine</text>
        <dbReference type="Rhea" id="RHEA:11852"/>
        <dbReference type="ChEBI" id="CHEBI:16708"/>
        <dbReference type="ChEBI" id="CHEBI:17509"/>
        <dbReference type="ChEBI" id="CHEBI:43474"/>
        <dbReference type="ChEBI" id="CHEBI:58533"/>
        <dbReference type="EC" id="2.4.2.28"/>
    </reaction>
    <physiologicalReaction direction="left-to-right" evidence="11">
        <dbReference type="Rhea" id="RHEA:11853"/>
    </physiologicalReaction>
</comment>
<dbReference type="InterPro" id="IPR038371">
    <property type="entry name" value="Cu_polyphenol_OxRdtase_sf"/>
</dbReference>
<evidence type="ECO:0000256" key="8">
    <source>
        <dbReference type="ARBA" id="ARBA00023008"/>
    </source>
</evidence>
<dbReference type="EMBL" id="FNTV01000001">
    <property type="protein sequence ID" value="SEE17019.1"/>
    <property type="molecule type" value="Genomic_DNA"/>
</dbReference>
<dbReference type="InterPro" id="IPR011324">
    <property type="entry name" value="Cytotoxic_necrot_fac-like_cat"/>
</dbReference>
<evidence type="ECO:0000256" key="4">
    <source>
        <dbReference type="ARBA" id="ARBA00022679"/>
    </source>
</evidence>
<evidence type="ECO:0000256" key="9">
    <source>
        <dbReference type="ARBA" id="ARBA00047989"/>
    </source>
</evidence>
<keyword evidence="5" id="KW-0479">Metal-binding</keyword>
<comment type="catalytic activity">
    <reaction evidence="1">
        <text>inosine + phosphate = alpha-D-ribose 1-phosphate + hypoxanthine</text>
        <dbReference type="Rhea" id="RHEA:27646"/>
        <dbReference type="ChEBI" id="CHEBI:17368"/>
        <dbReference type="ChEBI" id="CHEBI:17596"/>
        <dbReference type="ChEBI" id="CHEBI:43474"/>
        <dbReference type="ChEBI" id="CHEBI:57720"/>
        <dbReference type="EC" id="2.4.2.1"/>
    </reaction>
    <physiologicalReaction direction="left-to-right" evidence="1">
        <dbReference type="Rhea" id="RHEA:27647"/>
    </physiologicalReaction>
</comment>
<dbReference type="CDD" id="cd16833">
    <property type="entry name" value="YfiH"/>
    <property type="match status" value="1"/>
</dbReference>
<dbReference type="GO" id="GO:0005507">
    <property type="term" value="F:copper ion binding"/>
    <property type="evidence" value="ECO:0007669"/>
    <property type="project" value="TreeGrafter"/>
</dbReference>
<dbReference type="AlphaFoldDB" id="A0A1H5GMT4"/>
<evidence type="ECO:0000256" key="5">
    <source>
        <dbReference type="ARBA" id="ARBA00022723"/>
    </source>
</evidence>
<evidence type="ECO:0000256" key="11">
    <source>
        <dbReference type="ARBA" id="ARBA00049893"/>
    </source>
</evidence>
<keyword evidence="8" id="KW-0186">Copper</keyword>
<evidence type="ECO:0000256" key="1">
    <source>
        <dbReference type="ARBA" id="ARBA00000553"/>
    </source>
</evidence>
<dbReference type="RefSeq" id="WP_074710649.1">
    <property type="nucleotide sequence ID" value="NZ_FNTV01000001.1"/>
</dbReference>
<dbReference type="PANTHER" id="PTHR30616:SF2">
    <property type="entry name" value="PURINE NUCLEOSIDE PHOSPHORYLASE LACC1"/>
    <property type="match status" value="1"/>
</dbReference>
<evidence type="ECO:0000313" key="14">
    <source>
        <dbReference type="Proteomes" id="UP000182725"/>
    </source>
</evidence>
<dbReference type="SUPFAM" id="SSF64438">
    <property type="entry name" value="CNF1/YfiH-like putative cysteine hydrolases"/>
    <property type="match status" value="1"/>
</dbReference>
<dbReference type="InterPro" id="IPR003730">
    <property type="entry name" value="Cu_polyphenol_OxRdtase"/>
</dbReference>
<keyword evidence="4" id="KW-0808">Transferase</keyword>
<gene>
    <name evidence="13" type="ORF">SAMN04489740_0806</name>
</gene>
<proteinExistence type="inferred from homology"/>
<name>A0A1H5GMT4_9MICC</name>
<sequence length="265" mass="27348">MWSSEQVRPGIWIGFTDTTAGNLAFHVGDDARNVAERRAAVEARLAHHAGTSAGSAPVLAYMNQVHGAEVAVISAGEAVATGESAPTVDAMVTSPGIGSGGGLAVMVADCVPVVLVGDLPSGRSIVAVAHAGRPGVEKEVISAVMEQMRLEGAVAYEAWLGPSVCGSCYEVPETMRAAVAEVVPAAYSTTSWGTPALDLPAAVMEQLAANGATAHASGVCTLEDSRYFSHRRSQRDGESEGRFIGFVTAQPGSHHQQPNESNPTQ</sequence>
<evidence type="ECO:0000256" key="12">
    <source>
        <dbReference type="SAM" id="MobiDB-lite"/>
    </source>
</evidence>
<dbReference type="GO" id="GO:0017061">
    <property type="term" value="F:S-methyl-5-thioadenosine phosphorylase activity"/>
    <property type="evidence" value="ECO:0007669"/>
    <property type="project" value="UniProtKB-EC"/>
</dbReference>
<keyword evidence="7" id="KW-0862">Zinc</keyword>